<dbReference type="PANTHER" id="PTHR43056:SF5">
    <property type="entry name" value="PEPTIDASE S9 PROLYL OLIGOPEPTIDASE CATALYTIC DOMAIN-CONTAINING PROTEIN"/>
    <property type="match status" value="1"/>
</dbReference>
<dbReference type="InterPro" id="IPR050585">
    <property type="entry name" value="Xaa-Pro_dipeptidyl-ppase/CocE"/>
</dbReference>
<feature type="domain" description="Peptidase S9 prolyl oligopeptidase catalytic" evidence="1">
    <location>
        <begin position="419"/>
        <end position="626"/>
    </location>
</feature>
<accession>A0A1F6TS60</accession>
<dbReference type="PANTHER" id="PTHR43056">
    <property type="entry name" value="PEPTIDASE S9 PROLYL OLIGOPEPTIDASE"/>
    <property type="match status" value="1"/>
</dbReference>
<evidence type="ECO:0000313" key="2">
    <source>
        <dbReference type="EMBL" id="OGI47983.1"/>
    </source>
</evidence>
<dbReference type="STRING" id="1817760.A2151_05125"/>
<protein>
    <submittedName>
        <fullName evidence="2">Peptidase</fullName>
    </submittedName>
</protein>
<dbReference type="InterPro" id="IPR011042">
    <property type="entry name" value="6-blade_b-propeller_TolB-like"/>
</dbReference>
<sequence length="642" mass="71104">MSPRGAPYGSWKSPITSDLVVAGAVSFGQIVCDGADAYWTESRPAEGGRNVIVRSSGARTEDVLPAPYNARSRVHEYGGGAFMVSDGIIYFSHYRDHRLYRLEPGAAPRPITPEAALRYADIVVDKPRARLICVCEDHTAADHEPESYLVALDVHGETPLRVLARGADFYSTPRLSPDGRRLAWLSWNHPNMPWDGTELWLAELAPDGSLRAPQRIAGGEDESVFQPQFGPDGTLYFVSDRTGWWNLYRHRDGRIEAVAPRAAEFGLPQWVFGTSTYGFASEEGLVCAFCEDGFWRLGVIDTASGNFSEIETPYTEIGFVAASEQRVYFAGASPELAPAIVRLNLADRSFETLKLSGGEAIDPEYCSTPQAMRFPTGVGETAHAFFYPPRNRDFEAPEDERPPLLVLTHGGPTAAASSAFNLRLQFWTSRGFAVLDVNYRGSTGYGRAYRERLNGAWGVADVEDCVYGATYLVARGLVDRKRLAIRGGSAGGYTTLCALAFHDLFRAGAVYYGVSDLEALARETHKFEARYLDRLVAPYPQAQELYRQRSPIHRIEGFSAPVIFFQGLDDKAVPPDQTERMVAALREKGIPVAYVPFADEAHGFRRAENIQRALEAELYFYARIFGFALADRLEPVTIENLE</sequence>
<evidence type="ECO:0000259" key="1">
    <source>
        <dbReference type="Pfam" id="PF00326"/>
    </source>
</evidence>
<dbReference type="InterPro" id="IPR011659">
    <property type="entry name" value="WD40"/>
</dbReference>
<dbReference type="Pfam" id="PF07676">
    <property type="entry name" value="PD40"/>
    <property type="match status" value="2"/>
</dbReference>
<dbReference type="SUPFAM" id="SSF82171">
    <property type="entry name" value="DPP6 N-terminal domain-like"/>
    <property type="match status" value="1"/>
</dbReference>
<name>A0A1F6TS60_9PROT</name>
<dbReference type="InterPro" id="IPR001375">
    <property type="entry name" value="Peptidase_S9_cat"/>
</dbReference>
<dbReference type="Proteomes" id="UP000178885">
    <property type="component" value="Unassembled WGS sequence"/>
</dbReference>
<dbReference type="GO" id="GO:0006508">
    <property type="term" value="P:proteolysis"/>
    <property type="evidence" value="ECO:0007669"/>
    <property type="project" value="InterPro"/>
</dbReference>
<dbReference type="AlphaFoldDB" id="A0A1F6TS60"/>
<dbReference type="SUPFAM" id="SSF53474">
    <property type="entry name" value="alpha/beta-Hydrolases"/>
    <property type="match status" value="1"/>
</dbReference>
<organism evidence="2 3">
    <name type="scientific">Candidatus Muproteobacteria bacterium RBG_16_65_34</name>
    <dbReference type="NCBI Taxonomy" id="1817760"/>
    <lineage>
        <taxon>Bacteria</taxon>
        <taxon>Pseudomonadati</taxon>
        <taxon>Pseudomonadota</taxon>
        <taxon>Candidatus Muproteobacteria</taxon>
    </lineage>
</organism>
<gene>
    <name evidence="2" type="ORF">A2151_05125</name>
</gene>
<dbReference type="Pfam" id="PF00326">
    <property type="entry name" value="Peptidase_S9"/>
    <property type="match status" value="1"/>
</dbReference>
<dbReference type="InterPro" id="IPR029058">
    <property type="entry name" value="AB_hydrolase_fold"/>
</dbReference>
<dbReference type="Gene3D" id="3.40.50.1820">
    <property type="entry name" value="alpha/beta hydrolase"/>
    <property type="match status" value="1"/>
</dbReference>
<reference evidence="2 3" key="1">
    <citation type="journal article" date="2016" name="Nat. Commun.">
        <title>Thousands of microbial genomes shed light on interconnected biogeochemical processes in an aquifer system.</title>
        <authorList>
            <person name="Anantharaman K."/>
            <person name="Brown C.T."/>
            <person name="Hug L.A."/>
            <person name="Sharon I."/>
            <person name="Castelle C.J."/>
            <person name="Probst A.J."/>
            <person name="Thomas B.C."/>
            <person name="Singh A."/>
            <person name="Wilkins M.J."/>
            <person name="Karaoz U."/>
            <person name="Brodie E.L."/>
            <person name="Williams K.H."/>
            <person name="Hubbard S.S."/>
            <person name="Banfield J.F."/>
        </authorList>
    </citation>
    <scope>NUCLEOTIDE SEQUENCE [LARGE SCALE GENOMIC DNA]</scope>
</reference>
<proteinExistence type="predicted"/>
<comment type="caution">
    <text evidence="2">The sequence shown here is derived from an EMBL/GenBank/DDBJ whole genome shotgun (WGS) entry which is preliminary data.</text>
</comment>
<dbReference type="EMBL" id="MFSU01000040">
    <property type="protein sequence ID" value="OGI47983.1"/>
    <property type="molecule type" value="Genomic_DNA"/>
</dbReference>
<evidence type="ECO:0000313" key="3">
    <source>
        <dbReference type="Proteomes" id="UP000178885"/>
    </source>
</evidence>
<dbReference type="Gene3D" id="2.120.10.30">
    <property type="entry name" value="TolB, C-terminal domain"/>
    <property type="match status" value="1"/>
</dbReference>
<dbReference type="GO" id="GO:0008236">
    <property type="term" value="F:serine-type peptidase activity"/>
    <property type="evidence" value="ECO:0007669"/>
    <property type="project" value="InterPro"/>
</dbReference>